<keyword evidence="13" id="KW-0963">Cytoplasm</keyword>
<keyword evidence="13" id="KW-0819">tRNA processing</keyword>
<feature type="domain" description="Radical SAM core" evidence="16">
    <location>
        <begin position="175"/>
        <end position="405"/>
    </location>
</feature>
<evidence type="ECO:0000256" key="3">
    <source>
        <dbReference type="ARBA" id="ARBA00022679"/>
    </source>
</evidence>
<dbReference type="InterPro" id="IPR020612">
    <property type="entry name" value="Methylthiotransferase_CS"/>
</dbReference>
<evidence type="ECO:0000256" key="5">
    <source>
        <dbReference type="ARBA" id="ARBA00022723"/>
    </source>
</evidence>
<evidence type="ECO:0000259" key="15">
    <source>
        <dbReference type="PROSITE" id="PS51449"/>
    </source>
</evidence>
<feature type="domain" description="MTTase N-terminal" evidence="15">
    <location>
        <begin position="34"/>
        <end position="152"/>
    </location>
</feature>
<dbReference type="InterPro" id="IPR007197">
    <property type="entry name" value="rSAM"/>
</dbReference>
<dbReference type="InterPro" id="IPR013848">
    <property type="entry name" value="Methylthiotransferase_N"/>
</dbReference>
<dbReference type="SFLD" id="SFLDS00029">
    <property type="entry name" value="Radical_SAM"/>
    <property type="match status" value="1"/>
</dbReference>
<dbReference type="SMART" id="SM00729">
    <property type="entry name" value="Elp3"/>
    <property type="match status" value="1"/>
</dbReference>
<dbReference type="Pfam" id="PF00919">
    <property type="entry name" value="UPF0004"/>
    <property type="match status" value="1"/>
</dbReference>
<dbReference type="Gene3D" id="3.80.30.20">
    <property type="entry name" value="tm_1862 like domain"/>
    <property type="match status" value="1"/>
</dbReference>
<keyword evidence="5 13" id="KW-0479">Metal-binding</keyword>
<comment type="catalytic activity">
    <reaction evidence="9 13">
        <text>N(6)-dimethylallyladenosine(37) in tRNA + (sulfur carrier)-SH + AH2 + 2 S-adenosyl-L-methionine = 2-methylsulfanyl-N(6)-dimethylallyladenosine(37) in tRNA + (sulfur carrier)-H + 5'-deoxyadenosine + L-methionine + A + S-adenosyl-L-homocysteine + 2 H(+)</text>
        <dbReference type="Rhea" id="RHEA:37067"/>
        <dbReference type="Rhea" id="RHEA-COMP:10375"/>
        <dbReference type="Rhea" id="RHEA-COMP:10376"/>
        <dbReference type="Rhea" id="RHEA-COMP:14737"/>
        <dbReference type="Rhea" id="RHEA-COMP:14739"/>
        <dbReference type="ChEBI" id="CHEBI:13193"/>
        <dbReference type="ChEBI" id="CHEBI:15378"/>
        <dbReference type="ChEBI" id="CHEBI:17319"/>
        <dbReference type="ChEBI" id="CHEBI:17499"/>
        <dbReference type="ChEBI" id="CHEBI:29917"/>
        <dbReference type="ChEBI" id="CHEBI:57844"/>
        <dbReference type="ChEBI" id="CHEBI:57856"/>
        <dbReference type="ChEBI" id="CHEBI:59789"/>
        <dbReference type="ChEBI" id="CHEBI:64428"/>
        <dbReference type="ChEBI" id="CHEBI:74415"/>
        <dbReference type="ChEBI" id="CHEBI:74417"/>
        <dbReference type="EC" id="2.8.4.3"/>
    </reaction>
</comment>
<evidence type="ECO:0000256" key="1">
    <source>
        <dbReference type="ARBA" id="ARBA00003234"/>
    </source>
</evidence>
<keyword evidence="6 13" id="KW-0408">Iron</keyword>
<dbReference type="GO" id="GO:0005829">
    <property type="term" value="C:cytosol"/>
    <property type="evidence" value="ECO:0007669"/>
    <property type="project" value="TreeGrafter"/>
</dbReference>
<feature type="domain" description="TRAM" evidence="14">
    <location>
        <begin position="408"/>
        <end position="471"/>
    </location>
</feature>
<protein>
    <recommendedName>
        <fullName evidence="10 13">tRNA-2-methylthio-N(6)-dimethylallyladenosine synthase</fullName>
        <ecNumber evidence="8 13">2.8.4.3</ecNumber>
    </recommendedName>
    <alternativeName>
        <fullName evidence="12 13">(Dimethylallyl)adenosine tRNA methylthiotransferase MiaB</fullName>
    </alternativeName>
    <alternativeName>
        <fullName evidence="11 13">tRNA-i(6)A37 methylthiotransferase</fullName>
    </alternativeName>
</protein>
<dbReference type="SFLD" id="SFLDG01061">
    <property type="entry name" value="methylthiotransferase"/>
    <property type="match status" value="1"/>
</dbReference>
<dbReference type="EMBL" id="JACRSU010000002">
    <property type="protein sequence ID" value="MBC8540576.1"/>
    <property type="molecule type" value="Genomic_DNA"/>
</dbReference>
<evidence type="ECO:0000256" key="13">
    <source>
        <dbReference type="HAMAP-Rule" id="MF_01864"/>
    </source>
</evidence>
<dbReference type="PROSITE" id="PS01278">
    <property type="entry name" value="MTTASE_RADICAL"/>
    <property type="match status" value="1"/>
</dbReference>
<dbReference type="InterPro" id="IPR006638">
    <property type="entry name" value="Elp3/MiaA/NifB-like_rSAM"/>
</dbReference>
<keyword evidence="4 13" id="KW-0949">S-adenosyl-L-methionine</keyword>
<feature type="binding site" evidence="13">
    <location>
        <position position="43"/>
    </location>
    <ligand>
        <name>[4Fe-4S] cluster</name>
        <dbReference type="ChEBI" id="CHEBI:49883"/>
        <label>1</label>
    </ligand>
</feature>
<evidence type="ECO:0000256" key="9">
    <source>
        <dbReference type="ARBA" id="ARBA00051425"/>
    </source>
</evidence>
<dbReference type="FunFam" id="3.80.30.20:FF:000001">
    <property type="entry name" value="tRNA-2-methylthio-N(6)-dimethylallyladenosine synthase 2"/>
    <property type="match status" value="1"/>
</dbReference>
<dbReference type="SFLD" id="SFLDG01082">
    <property type="entry name" value="B12-binding_domain_containing"/>
    <property type="match status" value="1"/>
</dbReference>
<dbReference type="InterPro" id="IPR058240">
    <property type="entry name" value="rSAM_sf"/>
</dbReference>
<comment type="cofactor">
    <cofactor evidence="13">
        <name>[4Fe-4S] cluster</name>
        <dbReference type="ChEBI" id="CHEBI:49883"/>
    </cofactor>
    <text evidence="13">Binds 2 [4Fe-4S] clusters. One cluster is coordinated with 3 cysteines and an exchangeable S-adenosyl-L-methionine.</text>
</comment>
<dbReference type="NCBIfam" id="TIGR01574">
    <property type="entry name" value="miaB-methiolase"/>
    <property type="match status" value="1"/>
</dbReference>
<dbReference type="InterPro" id="IPR023404">
    <property type="entry name" value="rSAM_horseshoe"/>
</dbReference>
<dbReference type="PROSITE" id="PS51918">
    <property type="entry name" value="RADICAL_SAM"/>
    <property type="match status" value="1"/>
</dbReference>
<keyword evidence="18" id="KW-1185">Reference proteome</keyword>
<dbReference type="InterPro" id="IPR038135">
    <property type="entry name" value="Methylthiotransferase_N_sf"/>
</dbReference>
<dbReference type="AlphaFoldDB" id="A0A926HZ83"/>
<dbReference type="GO" id="GO:0046872">
    <property type="term" value="F:metal ion binding"/>
    <property type="evidence" value="ECO:0007669"/>
    <property type="project" value="UniProtKB-KW"/>
</dbReference>
<evidence type="ECO:0000256" key="2">
    <source>
        <dbReference type="ARBA" id="ARBA00022485"/>
    </source>
</evidence>
<feature type="binding site" evidence="13">
    <location>
        <position position="189"/>
    </location>
    <ligand>
        <name>[4Fe-4S] cluster</name>
        <dbReference type="ChEBI" id="CHEBI:49883"/>
        <label>2</label>
        <note>4Fe-4S-S-AdoMet</note>
    </ligand>
</feature>
<comment type="function">
    <text evidence="1 13">Catalyzes the methylthiolation of N6-(dimethylallyl)adenosine (i(6)A), leading to the formation of 2-methylthio-N6-(dimethylallyl)adenosine (ms(2)i(6)A) at position 37 in tRNAs that read codons beginning with uridine.</text>
</comment>
<feature type="binding site" evidence="13">
    <location>
        <position position="196"/>
    </location>
    <ligand>
        <name>[4Fe-4S] cluster</name>
        <dbReference type="ChEBI" id="CHEBI:49883"/>
        <label>2</label>
        <note>4Fe-4S-S-AdoMet</note>
    </ligand>
</feature>
<evidence type="ECO:0000256" key="8">
    <source>
        <dbReference type="ARBA" id="ARBA00033765"/>
    </source>
</evidence>
<dbReference type="CDD" id="cd01335">
    <property type="entry name" value="Radical_SAM"/>
    <property type="match status" value="1"/>
</dbReference>
<dbReference type="Proteomes" id="UP000611762">
    <property type="component" value="Unassembled WGS sequence"/>
</dbReference>
<dbReference type="GO" id="GO:0051539">
    <property type="term" value="F:4 iron, 4 sulfur cluster binding"/>
    <property type="evidence" value="ECO:0007669"/>
    <property type="project" value="UniProtKB-UniRule"/>
</dbReference>
<dbReference type="PANTHER" id="PTHR43020">
    <property type="entry name" value="CDK5 REGULATORY SUBUNIT-ASSOCIATED PROTEIN 1"/>
    <property type="match status" value="1"/>
</dbReference>
<dbReference type="InterPro" id="IPR005839">
    <property type="entry name" value="Methylthiotransferase"/>
</dbReference>
<evidence type="ECO:0000256" key="6">
    <source>
        <dbReference type="ARBA" id="ARBA00023004"/>
    </source>
</evidence>
<evidence type="ECO:0000256" key="12">
    <source>
        <dbReference type="ARBA" id="ARBA00081141"/>
    </source>
</evidence>
<evidence type="ECO:0000313" key="17">
    <source>
        <dbReference type="EMBL" id="MBC8540576.1"/>
    </source>
</evidence>
<comment type="subunit">
    <text evidence="13">Monomer.</text>
</comment>
<dbReference type="PROSITE" id="PS50926">
    <property type="entry name" value="TRAM"/>
    <property type="match status" value="1"/>
</dbReference>
<dbReference type="SUPFAM" id="SSF102114">
    <property type="entry name" value="Radical SAM enzymes"/>
    <property type="match status" value="1"/>
</dbReference>
<dbReference type="FunFam" id="3.40.50.12160:FF:000003">
    <property type="entry name" value="CDK5 regulatory subunit-associated protein 1"/>
    <property type="match status" value="1"/>
</dbReference>
<reference evidence="17" key="1">
    <citation type="submission" date="2020-08" db="EMBL/GenBank/DDBJ databases">
        <title>Genome public.</title>
        <authorList>
            <person name="Liu C."/>
            <person name="Sun Q."/>
        </authorList>
    </citation>
    <scope>NUCLEOTIDE SEQUENCE</scope>
    <source>
        <strain evidence="17">H8</strain>
    </source>
</reference>
<evidence type="ECO:0000313" key="18">
    <source>
        <dbReference type="Proteomes" id="UP000611762"/>
    </source>
</evidence>
<evidence type="ECO:0000256" key="4">
    <source>
        <dbReference type="ARBA" id="ARBA00022691"/>
    </source>
</evidence>
<accession>A0A926HZ83</accession>
<proteinExistence type="inferred from homology"/>
<dbReference type="Pfam" id="PF01938">
    <property type="entry name" value="TRAM"/>
    <property type="match status" value="1"/>
</dbReference>
<feature type="binding site" evidence="13">
    <location>
        <position position="113"/>
    </location>
    <ligand>
        <name>[4Fe-4S] cluster</name>
        <dbReference type="ChEBI" id="CHEBI:49883"/>
        <label>1</label>
    </ligand>
</feature>
<gene>
    <name evidence="13 17" type="primary">miaB</name>
    <name evidence="17" type="ORF">H8698_06265</name>
</gene>
<comment type="caution">
    <text evidence="17">The sequence shown here is derived from an EMBL/GenBank/DDBJ whole genome shotgun (WGS) entry which is preliminary data.</text>
</comment>
<evidence type="ECO:0000256" key="10">
    <source>
        <dbReference type="ARBA" id="ARBA00068570"/>
    </source>
</evidence>
<dbReference type="RefSeq" id="WP_249311747.1">
    <property type="nucleotide sequence ID" value="NZ_JACRSU010000002.1"/>
</dbReference>
<comment type="similarity">
    <text evidence="13">Belongs to the methylthiotransferase family. MiaB subfamily.</text>
</comment>
<dbReference type="SFLD" id="SFLDF00273">
    <property type="entry name" value="(dimethylallyl)adenosine_tRNA"/>
    <property type="match status" value="1"/>
</dbReference>
<dbReference type="Gene3D" id="3.40.50.12160">
    <property type="entry name" value="Methylthiotransferase, N-terminal domain"/>
    <property type="match status" value="1"/>
</dbReference>
<dbReference type="PANTHER" id="PTHR43020:SF2">
    <property type="entry name" value="MITOCHONDRIAL TRNA METHYLTHIOTRANSFERASE CDK5RAP1"/>
    <property type="match status" value="1"/>
</dbReference>
<evidence type="ECO:0000256" key="7">
    <source>
        <dbReference type="ARBA" id="ARBA00023014"/>
    </source>
</evidence>
<dbReference type="InterPro" id="IPR006463">
    <property type="entry name" value="MiaB_methiolase"/>
</dbReference>
<comment type="subcellular location">
    <subcellularLocation>
        <location evidence="13">Cytoplasm</location>
    </subcellularLocation>
</comment>
<sequence length="471" mass="53802">MQRKDVFVSEEELKRQKEFVQQVRGLYAEKGKTPKALVETYGCQQNENDSERIKGMLSEMGFAFTDSREDADFILFNTCAVREGAEMRVLGNVGALKHLKARRPDLIVGICGCMMQQEHMVKKLKSKYKHVSVIFGTHSLYQFPEILYKAVCKNERVISLIDSEGRIAEDIPVYRENTASAWVSIMYGCNNFCSYCIVPYVRGRERSREPEKILEEIKSLAQNGVKEITLLGQNVNSYGKDLDRNVDFADLLLLADKVSGIRRIRFMTSHPKDMTDKLIETLPKVKKLCDQIHLPFQAGSDRILEKMNRRYTKEGYIHLVERIRTAMPNAVFTTDIIVGFPGESKEDFNETIDVLKRVRFDSVFSFIYSKREGTPAAKMPNQVPEDLKHKHFDELLDVQNKISREINETYDGKTVEIMVEGLSKTNETMMCGRTSGGKIVNFPKDDALSAGDFVHVKITKISTWSLTGERV</sequence>
<dbReference type="EC" id="2.8.4.3" evidence="8 13"/>
<evidence type="ECO:0000256" key="11">
    <source>
        <dbReference type="ARBA" id="ARBA00080698"/>
    </source>
</evidence>
<name>A0A926HZ83_9FIRM</name>
<keyword evidence="2 13" id="KW-0004">4Fe-4S</keyword>
<keyword evidence="7 13" id="KW-0411">Iron-sulfur</keyword>
<evidence type="ECO:0000259" key="16">
    <source>
        <dbReference type="PROSITE" id="PS51918"/>
    </source>
</evidence>
<feature type="binding site" evidence="13">
    <location>
        <position position="79"/>
    </location>
    <ligand>
        <name>[4Fe-4S] cluster</name>
        <dbReference type="ChEBI" id="CHEBI:49883"/>
        <label>1</label>
    </ligand>
</feature>
<dbReference type="GO" id="GO:0035597">
    <property type="term" value="F:tRNA-2-methylthio-N(6)-dimethylallyladenosine(37) synthase activity"/>
    <property type="evidence" value="ECO:0007669"/>
    <property type="project" value="UniProtKB-EC"/>
</dbReference>
<organism evidence="17 18">
    <name type="scientific">Congzhengia minquanensis</name>
    <dbReference type="NCBI Taxonomy" id="2763657"/>
    <lineage>
        <taxon>Bacteria</taxon>
        <taxon>Bacillati</taxon>
        <taxon>Bacillota</taxon>
        <taxon>Clostridia</taxon>
        <taxon>Eubacteriales</taxon>
        <taxon>Oscillospiraceae</taxon>
        <taxon>Congzhengia</taxon>
    </lineage>
</organism>
<dbReference type="HAMAP" id="MF_01864">
    <property type="entry name" value="tRNA_metthiotr_MiaB"/>
    <property type="match status" value="1"/>
</dbReference>
<evidence type="ECO:0000259" key="14">
    <source>
        <dbReference type="PROSITE" id="PS50926"/>
    </source>
</evidence>
<keyword evidence="3 13" id="KW-0808">Transferase</keyword>
<feature type="binding site" evidence="13">
    <location>
        <position position="193"/>
    </location>
    <ligand>
        <name>[4Fe-4S] cluster</name>
        <dbReference type="ChEBI" id="CHEBI:49883"/>
        <label>2</label>
        <note>4Fe-4S-S-AdoMet</note>
    </ligand>
</feature>
<dbReference type="NCBIfam" id="TIGR00089">
    <property type="entry name" value="MiaB/RimO family radical SAM methylthiotransferase"/>
    <property type="match status" value="1"/>
</dbReference>
<dbReference type="Pfam" id="PF04055">
    <property type="entry name" value="Radical_SAM"/>
    <property type="match status" value="1"/>
</dbReference>
<dbReference type="PROSITE" id="PS51449">
    <property type="entry name" value="MTTASE_N"/>
    <property type="match status" value="1"/>
</dbReference>
<dbReference type="InterPro" id="IPR002792">
    <property type="entry name" value="TRAM_dom"/>
</dbReference>